<dbReference type="Proteomes" id="UP000326780">
    <property type="component" value="Chromosome"/>
</dbReference>
<organism evidence="1 2">
    <name type="scientific">Variovorax paradoxus</name>
    <dbReference type="NCBI Taxonomy" id="34073"/>
    <lineage>
        <taxon>Bacteria</taxon>
        <taxon>Pseudomonadati</taxon>
        <taxon>Pseudomonadota</taxon>
        <taxon>Betaproteobacteria</taxon>
        <taxon>Burkholderiales</taxon>
        <taxon>Comamonadaceae</taxon>
        <taxon>Variovorax</taxon>
    </lineage>
</organism>
<accession>A0A5Q0M0W7</accession>
<proteinExistence type="predicted"/>
<evidence type="ECO:0000313" key="2">
    <source>
        <dbReference type="Proteomes" id="UP000326780"/>
    </source>
</evidence>
<evidence type="ECO:0000313" key="1">
    <source>
        <dbReference type="EMBL" id="QFZ83153.1"/>
    </source>
</evidence>
<protein>
    <submittedName>
        <fullName evidence="1">Uncharacterized protein</fullName>
    </submittedName>
</protein>
<dbReference type="AlphaFoldDB" id="A0A5Q0M0W7"/>
<reference evidence="1 2" key="1">
    <citation type="submission" date="2019-10" db="EMBL/GenBank/DDBJ databases">
        <title>Complete genome sequence of Variovorax paradoxus 5C-2.</title>
        <authorList>
            <person name="Gogoleva N.E."/>
            <person name="Balkin A.S."/>
        </authorList>
    </citation>
    <scope>NUCLEOTIDE SEQUENCE [LARGE SCALE GENOMIC DNA]</scope>
    <source>
        <strain evidence="1 2">5C-2</strain>
    </source>
</reference>
<sequence length="128" mass="13786">MAHASNARTDAGCSCASQRPTALFKPFEWVQGERLAPSLQSHAAFLNDARDVVQGAQTLVQLLEWDEERRDAASSDTDPAPLFDACQRSSLQRFLAVSLGLLHARIEAQCEALTEWQDGAGVAACATA</sequence>
<gene>
    <name evidence="1" type="ORF">GFK26_10455</name>
</gene>
<dbReference type="EMBL" id="CP045644">
    <property type="protein sequence ID" value="QFZ83153.1"/>
    <property type="molecule type" value="Genomic_DNA"/>
</dbReference>
<name>A0A5Q0M0W7_VARPD</name>